<dbReference type="RefSeq" id="WP_323698282.1">
    <property type="nucleotide sequence ID" value="NZ_JAYGIL010000026.1"/>
</dbReference>
<comment type="similarity">
    <text evidence="2">Belongs to the SusD family.</text>
</comment>
<proteinExistence type="inferred from homology"/>
<feature type="domain" description="SusD-like N-terminal" evidence="9">
    <location>
        <begin position="71"/>
        <end position="230"/>
    </location>
</feature>
<evidence type="ECO:0000313" key="10">
    <source>
        <dbReference type="EMBL" id="MEA5404847.1"/>
    </source>
</evidence>
<feature type="chain" id="PRO_5046472700" evidence="7">
    <location>
        <begin position="19"/>
        <end position="615"/>
    </location>
</feature>
<sequence>MKKKYILWSALCSMLALASCESVLDKTDLGGASPDLISGDSVLANIALNYVYNQNLPNWGGVTDVTGLGGSVYSEESFNQGSSANKYLEGTITATDVTDFGTSLNATNNYGKIRTINSFIYDLGSDKLMDNGAKNRLLAQAYFFRAWRYFELVKLYGGVPLVLTPQDAVGDEARDATFIPRNSTTQCYTQMAADLDTAIKYLPSVWQTPSANWGRITKGAAAALKGRVLLYAASPQFNPNDVAAKWQTAYDANKQAFDILTASGSKLFADYGKMWFTEVGNTEAVFITGFNNSQGDQQRRNNGWEASTRPKYSTGSGGGSNIPSWDLVKAYPMKDGKKPGASTKYTYSDQLFYKDRDPRFEKTIAYNGCTWPMTNVTNNRLWTYIQLNTQTNKYFSVENGSINVSNTGFYCRKALQTSDVATSPIDASNTIYSGTDWMEIRFAEVLLNLAEAATGVGRLDEAYTQLKAVRARAGIEAGTDGLYGLKANMTRAEMFSAILDERQVEFAFEGKRFWDLRRWKLLEKTFNGTKGTKVEIKLKTTGVPSDFTATRDGMKLDDVYTNYFTVTLTPNGLMSRPAIAWKPEYYFFPIPTGALNNNPLIIQNNTWGGSFDPLQ</sequence>
<feature type="signal peptide" evidence="7">
    <location>
        <begin position="1"/>
        <end position="18"/>
    </location>
</feature>
<name>A0ABU5S8P1_9BACT</name>
<dbReference type="SUPFAM" id="SSF48452">
    <property type="entry name" value="TPR-like"/>
    <property type="match status" value="1"/>
</dbReference>
<feature type="region of interest" description="Disordered" evidence="6">
    <location>
        <begin position="292"/>
        <end position="320"/>
    </location>
</feature>
<dbReference type="InterPro" id="IPR012944">
    <property type="entry name" value="SusD_RagB_dom"/>
</dbReference>
<evidence type="ECO:0000256" key="7">
    <source>
        <dbReference type="SAM" id="SignalP"/>
    </source>
</evidence>
<evidence type="ECO:0000256" key="3">
    <source>
        <dbReference type="ARBA" id="ARBA00022729"/>
    </source>
</evidence>
<keyword evidence="5" id="KW-0998">Cell outer membrane</keyword>
<evidence type="ECO:0000313" key="11">
    <source>
        <dbReference type="Proteomes" id="UP001303899"/>
    </source>
</evidence>
<dbReference type="EMBL" id="JAYGIL010000026">
    <property type="protein sequence ID" value="MEA5404847.1"/>
    <property type="molecule type" value="Genomic_DNA"/>
</dbReference>
<dbReference type="Proteomes" id="UP001303899">
    <property type="component" value="Unassembled WGS sequence"/>
</dbReference>
<evidence type="ECO:0000256" key="4">
    <source>
        <dbReference type="ARBA" id="ARBA00023136"/>
    </source>
</evidence>
<comment type="subcellular location">
    <subcellularLocation>
        <location evidence="1">Cell outer membrane</location>
    </subcellularLocation>
</comment>
<feature type="compositionally biased region" description="Polar residues" evidence="6">
    <location>
        <begin position="292"/>
        <end position="314"/>
    </location>
</feature>
<reference evidence="10 11" key="1">
    <citation type="submission" date="2023-12" db="EMBL/GenBank/DDBJ databases">
        <title>Novel species of the genus Arcicella isolated from rivers.</title>
        <authorList>
            <person name="Lu H."/>
        </authorList>
    </citation>
    <scope>NUCLEOTIDE SEQUENCE [LARGE SCALE GENOMIC DNA]</scope>
    <source>
        <strain evidence="10 11">DC2W</strain>
    </source>
</reference>
<keyword evidence="11" id="KW-1185">Reference proteome</keyword>
<evidence type="ECO:0000259" key="9">
    <source>
        <dbReference type="Pfam" id="PF14322"/>
    </source>
</evidence>
<dbReference type="Pfam" id="PF07980">
    <property type="entry name" value="SusD_RagB"/>
    <property type="match status" value="1"/>
</dbReference>
<dbReference type="Pfam" id="PF14322">
    <property type="entry name" value="SusD-like_3"/>
    <property type="match status" value="1"/>
</dbReference>
<dbReference type="Gene3D" id="1.25.40.390">
    <property type="match status" value="1"/>
</dbReference>
<evidence type="ECO:0000256" key="5">
    <source>
        <dbReference type="ARBA" id="ARBA00023237"/>
    </source>
</evidence>
<dbReference type="InterPro" id="IPR033985">
    <property type="entry name" value="SusD-like_N"/>
</dbReference>
<evidence type="ECO:0000259" key="8">
    <source>
        <dbReference type="Pfam" id="PF07980"/>
    </source>
</evidence>
<feature type="domain" description="RagB/SusD" evidence="8">
    <location>
        <begin position="283"/>
        <end position="607"/>
    </location>
</feature>
<evidence type="ECO:0000256" key="6">
    <source>
        <dbReference type="SAM" id="MobiDB-lite"/>
    </source>
</evidence>
<dbReference type="CDD" id="cd08977">
    <property type="entry name" value="SusD"/>
    <property type="match status" value="1"/>
</dbReference>
<protein>
    <submittedName>
        <fullName evidence="10">RagB/SusD family nutrient uptake outer membrane protein</fullName>
    </submittedName>
</protein>
<keyword evidence="4" id="KW-0472">Membrane</keyword>
<dbReference type="InterPro" id="IPR011990">
    <property type="entry name" value="TPR-like_helical_dom_sf"/>
</dbReference>
<gene>
    <name evidence="10" type="ORF">VB776_18070</name>
</gene>
<evidence type="ECO:0000256" key="1">
    <source>
        <dbReference type="ARBA" id="ARBA00004442"/>
    </source>
</evidence>
<accession>A0ABU5S8P1</accession>
<comment type="caution">
    <text evidence="10">The sequence shown here is derived from an EMBL/GenBank/DDBJ whole genome shotgun (WGS) entry which is preliminary data.</text>
</comment>
<keyword evidence="3 7" id="KW-0732">Signal</keyword>
<evidence type="ECO:0000256" key="2">
    <source>
        <dbReference type="ARBA" id="ARBA00006275"/>
    </source>
</evidence>
<dbReference type="PROSITE" id="PS51257">
    <property type="entry name" value="PROKAR_LIPOPROTEIN"/>
    <property type="match status" value="1"/>
</dbReference>
<organism evidence="10 11">
    <name type="scientific">Arcicella gelida</name>
    <dbReference type="NCBI Taxonomy" id="2984195"/>
    <lineage>
        <taxon>Bacteria</taxon>
        <taxon>Pseudomonadati</taxon>
        <taxon>Bacteroidota</taxon>
        <taxon>Cytophagia</taxon>
        <taxon>Cytophagales</taxon>
        <taxon>Flectobacillaceae</taxon>
        <taxon>Arcicella</taxon>
    </lineage>
</organism>